<gene>
    <name evidence="1" type="ORF">E6Q11_03140</name>
</gene>
<proteinExistence type="predicted"/>
<dbReference type="Proteomes" id="UP000321026">
    <property type="component" value="Unassembled WGS sequence"/>
</dbReference>
<dbReference type="EMBL" id="SSDS01000051">
    <property type="protein sequence ID" value="TXG77187.1"/>
    <property type="molecule type" value="Genomic_DNA"/>
</dbReference>
<organism evidence="1 2">
    <name type="scientific">Candidatus Dojkabacteria bacterium</name>
    <dbReference type="NCBI Taxonomy" id="2099670"/>
    <lineage>
        <taxon>Bacteria</taxon>
        <taxon>Candidatus Dojkabacteria</taxon>
    </lineage>
</organism>
<dbReference type="AlphaFoldDB" id="A0A5C7J6P3"/>
<protein>
    <submittedName>
        <fullName evidence="1">Uncharacterized protein</fullName>
    </submittedName>
</protein>
<sequence>MEQTIKDNYLNGVFYFTNATDEDFKPLWNNVEYTFSAKTCKPIIILGESPENVQAIRKKWAYKLAQREFYKSKTYNEMKVMGNGLPPIPSDTLLQPWIDQCLSPLPVSEPISKVLPKQDIPLKASVAVDKNENLNEKFKDAPIQTIGQV</sequence>
<evidence type="ECO:0000313" key="2">
    <source>
        <dbReference type="Proteomes" id="UP000321026"/>
    </source>
</evidence>
<name>A0A5C7J6P3_9BACT</name>
<comment type="caution">
    <text evidence="1">The sequence shown here is derived from an EMBL/GenBank/DDBJ whole genome shotgun (WGS) entry which is preliminary data.</text>
</comment>
<reference evidence="1 2" key="1">
    <citation type="submission" date="2018-09" db="EMBL/GenBank/DDBJ databases">
        <title>Metagenome Assembled Genomes from an Advanced Water Purification Facility.</title>
        <authorList>
            <person name="Stamps B.W."/>
            <person name="Spear J.R."/>
        </authorList>
    </citation>
    <scope>NUCLEOTIDE SEQUENCE [LARGE SCALE GENOMIC DNA]</scope>
    <source>
        <strain evidence="1">Bin_63_2</strain>
    </source>
</reference>
<accession>A0A5C7J6P3</accession>
<evidence type="ECO:0000313" key="1">
    <source>
        <dbReference type="EMBL" id="TXG77187.1"/>
    </source>
</evidence>